<feature type="transmembrane region" description="Helical" evidence="1">
    <location>
        <begin position="114"/>
        <end position="135"/>
    </location>
</feature>
<accession>A0A7S7SMY6</accession>
<feature type="transmembrane region" description="Helical" evidence="1">
    <location>
        <begin position="63"/>
        <end position="83"/>
    </location>
</feature>
<dbReference type="KEGG" id="pfer:IRI77_13470"/>
<sequence length="197" mass="21360">MTPQTPSDPLIALWQTTPAADTSHLLSELERLKHLHLRLRRTLVAILCAFDILLIFEEATGRLSSYGILSALWTLGLALGVIYRRRQQNSLASLVTRDMVSLLRQMIVRAKRDLFLARCLYVGAPLGAIIAYLAAKAAGLGASSQASVVSPRLHALQTGAGVAAILAMMLAGLLLERARRAQVQHLGSKLQAIMGEM</sequence>
<evidence type="ECO:0000313" key="3">
    <source>
        <dbReference type="Proteomes" id="UP000593892"/>
    </source>
</evidence>
<reference evidence="2 3" key="1">
    <citation type="submission" date="2020-10" db="EMBL/GenBank/DDBJ databases">
        <title>Complete genome sequence of Paludibaculum fermentans P105T, a facultatively anaerobic acidobacterium capable of dissimilatory Fe(III) reduction.</title>
        <authorList>
            <person name="Dedysh S.N."/>
            <person name="Beletsky A.V."/>
            <person name="Kulichevskaya I.S."/>
            <person name="Mardanov A.V."/>
            <person name="Ravin N.V."/>
        </authorList>
    </citation>
    <scope>NUCLEOTIDE SEQUENCE [LARGE SCALE GENOMIC DNA]</scope>
    <source>
        <strain evidence="2 3">P105</strain>
    </source>
</reference>
<dbReference type="RefSeq" id="WP_194452566.1">
    <property type="nucleotide sequence ID" value="NZ_CP063849.1"/>
</dbReference>
<dbReference type="AlphaFoldDB" id="A0A7S7SMY6"/>
<name>A0A7S7SMY6_PALFE</name>
<keyword evidence="1" id="KW-0812">Transmembrane</keyword>
<evidence type="ECO:0000256" key="1">
    <source>
        <dbReference type="SAM" id="Phobius"/>
    </source>
</evidence>
<feature type="transmembrane region" description="Helical" evidence="1">
    <location>
        <begin position="39"/>
        <end position="57"/>
    </location>
</feature>
<dbReference type="Proteomes" id="UP000593892">
    <property type="component" value="Chromosome"/>
</dbReference>
<keyword evidence="1" id="KW-0472">Membrane</keyword>
<dbReference type="EMBL" id="CP063849">
    <property type="protein sequence ID" value="QOY90909.1"/>
    <property type="molecule type" value="Genomic_DNA"/>
</dbReference>
<keyword evidence="1" id="KW-1133">Transmembrane helix</keyword>
<evidence type="ECO:0000313" key="2">
    <source>
        <dbReference type="EMBL" id="QOY90909.1"/>
    </source>
</evidence>
<organism evidence="2 3">
    <name type="scientific">Paludibaculum fermentans</name>
    <dbReference type="NCBI Taxonomy" id="1473598"/>
    <lineage>
        <taxon>Bacteria</taxon>
        <taxon>Pseudomonadati</taxon>
        <taxon>Acidobacteriota</taxon>
        <taxon>Terriglobia</taxon>
        <taxon>Bryobacterales</taxon>
        <taxon>Bryobacteraceae</taxon>
        <taxon>Paludibaculum</taxon>
    </lineage>
</organism>
<keyword evidence="3" id="KW-1185">Reference proteome</keyword>
<protein>
    <submittedName>
        <fullName evidence="2">Uncharacterized protein</fullName>
    </submittedName>
</protein>
<feature type="transmembrane region" description="Helical" evidence="1">
    <location>
        <begin position="155"/>
        <end position="175"/>
    </location>
</feature>
<gene>
    <name evidence="2" type="ORF">IRI77_13470</name>
</gene>
<proteinExistence type="predicted"/>